<dbReference type="AlphaFoldDB" id="A0A9X9S3B2"/>
<sequence>MAVYLGRAEVKKKTEELFEICSPEKVLDMEKELIKLGYIQRGSDPASAEFQHMEAGLMLDVEFGEDGEIHSYELLTSEEIEEKQRKFRW</sequence>
<reference evidence="1" key="1">
    <citation type="submission" date="2022-11" db="EMBL/GenBank/DDBJ databases">
        <title>Complete genome sequence of Methanogenium organophilum DSM 3596.</title>
        <authorList>
            <person name="Chen S.-C."/>
            <person name="Lai S.-J."/>
            <person name="You Y.-T."/>
        </authorList>
    </citation>
    <scope>NUCLEOTIDE SEQUENCE</scope>
    <source>
        <strain evidence="1">DSM 3596</strain>
    </source>
</reference>
<accession>A0A9X9S3B2</accession>
<dbReference type="KEGG" id="mou:OU421_12080"/>
<dbReference type="GeneID" id="76835852"/>
<gene>
    <name evidence="1" type="ORF">OU421_12080</name>
</gene>
<proteinExistence type="predicted"/>
<dbReference type="RefSeq" id="WP_268186356.1">
    <property type="nucleotide sequence ID" value="NZ_CP113361.1"/>
</dbReference>
<dbReference type="Proteomes" id="UP001163096">
    <property type="component" value="Chromosome"/>
</dbReference>
<dbReference type="EMBL" id="CP113361">
    <property type="protein sequence ID" value="WAI01139.1"/>
    <property type="molecule type" value="Genomic_DNA"/>
</dbReference>
<evidence type="ECO:0000313" key="2">
    <source>
        <dbReference type="Proteomes" id="UP001163096"/>
    </source>
</evidence>
<keyword evidence="2" id="KW-1185">Reference proteome</keyword>
<protein>
    <submittedName>
        <fullName evidence="1">Uncharacterized protein</fullName>
    </submittedName>
</protein>
<name>A0A9X9S3B2_METOG</name>
<evidence type="ECO:0000313" key="1">
    <source>
        <dbReference type="EMBL" id="WAI01139.1"/>
    </source>
</evidence>
<organism evidence="1 2">
    <name type="scientific">Methanogenium organophilum</name>
    <dbReference type="NCBI Taxonomy" id="2199"/>
    <lineage>
        <taxon>Archaea</taxon>
        <taxon>Methanobacteriati</taxon>
        <taxon>Methanobacteriota</taxon>
        <taxon>Stenosarchaea group</taxon>
        <taxon>Methanomicrobia</taxon>
        <taxon>Methanomicrobiales</taxon>
        <taxon>Methanomicrobiaceae</taxon>
        <taxon>Methanogenium</taxon>
    </lineage>
</organism>